<dbReference type="STRING" id="1144275.COCOR_03954"/>
<feature type="compositionally biased region" description="Acidic residues" evidence="1">
    <location>
        <begin position="402"/>
        <end position="411"/>
    </location>
</feature>
<dbReference type="EMBL" id="CP003389">
    <property type="protein sequence ID" value="AFE05531.1"/>
    <property type="molecule type" value="Genomic_DNA"/>
</dbReference>
<dbReference type="HOGENOM" id="CLU_382073_0_0_7"/>
<dbReference type="InParanoid" id="H8MU43"/>
<accession>H8MU43</accession>
<dbReference type="OrthoDB" id="5483651at2"/>
<evidence type="ECO:0000313" key="3">
    <source>
        <dbReference type="Proteomes" id="UP000007587"/>
    </source>
</evidence>
<reference evidence="3" key="2">
    <citation type="submission" date="2012-03" db="EMBL/GenBank/DDBJ databases">
        <title>Genome sequence of the fruiting myxobacterium Corallococcus coralloides DSM 2259.</title>
        <authorList>
            <person name="Huntley S."/>
            <person name="Zhang Y."/>
            <person name="Treuner-Lange A."/>
            <person name="Sensen C.W."/>
            <person name="Sogaard-Andersen L."/>
        </authorList>
    </citation>
    <scope>NUCLEOTIDE SEQUENCE [LARGE SCALE GENOMIC DNA]</scope>
    <source>
        <strain evidence="3">ATCC 25202 / DSM 2259 / NBRC 100086 / M2</strain>
    </source>
</reference>
<dbReference type="RefSeq" id="WP_014396766.1">
    <property type="nucleotide sequence ID" value="NC_017030.1"/>
</dbReference>
<protein>
    <submittedName>
        <fullName evidence="2">Uncharacterized protein</fullName>
    </submittedName>
</protein>
<dbReference type="AlphaFoldDB" id="H8MU43"/>
<organism evidence="2 3">
    <name type="scientific">Corallococcus coralloides (strain ATCC 25202 / DSM 2259 / NBRC 100086 / M2)</name>
    <name type="common">Myxococcus coralloides</name>
    <dbReference type="NCBI Taxonomy" id="1144275"/>
    <lineage>
        <taxon>Bacteria</taxon>
        <taxon>Pseudomonadati</taxon>
        <taxon>Myxococcota</taxon>
        <taxon>Myxococcia</taxon>
        <taxon>Myxococcales</taxon>
        <taxon>Cystobacterineae</taxon>
        <taxon>Myxococcaceae</taxon>
        <taxon>Corallococcus</taxon>
    </lineage>
</organism>
<feature type="region of interest" description="Disordered" evidence="1">
    <location>
        <begin position="395"/>
        <end position="416"/>
    </location>
</feature>
<sequence>MPMALPASLVAFRQSMGKALSFTLPLILASGCLSQPDSASDGGSDSRVVVAMEEPEIPNQPGYPGDAGPPFDAGVSIDPNTLPGVMCARVYDTNGWYQNSFCAPGQMGLTCRGDSSILCANDNTVVSTTGPRSIWYQKAIDWAKQNGYPKVVLDPGVITITDQTKIPAPNYPISGPLNYGVGLHVPSGIHLEGSQQYDTAPTVINVPSAVTLEALVLVDDDPTLPAAQQLANVSVSYLTLSGTTRVGYSRAQDCPSRGHTLNSILDLDGHEPTAATLPTDFLSGHRLVTVGVRVQQSNNTTGAPINLHHLKIAHVGGAISFGFNTVYIKEDPQCQTVPGVKLTLGPTQTDGGCPEGAFRKNMLFSKHAQYCRPKICNADGTTPLPEVVDGGCPAPDVFDGGDAGDDDDLEDGSPRPEDAYCVSVAPTTEWGTPSYCAVHPYEFLGNPNARSQVHHNSICDVKVAINVVGGHTDVFKNVAVRKPTAAENFFGMSTDGHLPYSQSTTYTENFVSGFKLGFLTDGSQYAHADDCTFQRLVGYHPAELQSFQHVLDLRQHMFDAAQSYFAQTDPLRGFIDHLYVRDNRFYKNELGMTLYRVNWGFVGFNIFDSQGAPAGGDIGVVTSNTINSWIYGNQLRKFHHAIDISGSPGHQSTLGSCYNGIHTYCSDYGCPVWGSYPNTFSGSGTETDGGTVCNVAYHAGYCADPASIPSPAFPDDAGVQCFAY</sequence>
<dbReference type="Proteomes" id="UP000007587">
    <property type="component" value="Chromosome"/>
</dbReference>
<proteinExistence type="predicted"/>
<evidence type="ECO:0000313" key="2">
    <source>
        <dbReference type="EMBL" id="AFE05531.1"/>
    </source>
</evidence>
<gene>
    <name evidence="2" type="ordered locus">COCOR_03954</name>
</gene>
<dbReference type="KEGG" id="ccx:COCOR_03954"/>
<name>H8MU43_CORCM</name>
<reference evidence="2 3" key="1">
    <citation type="journal article" date="2012" name="J. Bacteriol.">
        <title>Complete Genome Sequence of the Fruiting Myxobacterium Corallococcus coralloides DSM 2259.</title>
        <authorList>
            <person name="Huntley S."/>
            <person name="Zhang Y."/>
            <person name="Treuner-Lange A."/>
            <person name="Kneip S."/>
            <person name="Sensen C.W."/>
            <person name="Sogaard-Andersen L."/>
        </authorList>
    </citation>
    <scope>NUCLEOTIDE SEQUENCE [LARGE SCALE GENOMIC DNA]</scope>
    <source>
        <strain evidence="3">ATCC 25202 / DSM 2259 / NBRC 100086 / M2</strain>
    </source>
</reference>
<evidence type="ECO:0000256" key="1">
    <source>
        <dbReference type="SAM" id="MobiDB-lite"/>
    </source>
</evidence>
<keyword evidence="3" id="KW-1185">Reference proteome</keyword>